<dbReference type="GO" id="GO:0010628">
    <property type="term" value="P:positive regulation of gene expression"/>
    <property type="evidence" value="ECO:0007669"/>
    <property type="project" value="UniProtKB-ARBA"/>
</dbReference>
<dbReference type="GO" id="GO:0045089">
    <property type="term" value="P:positive regulation of innate immune response"/>
    <property type="evidence" value="ECO:0007669"/>
    <property type="project" value="UniProtKB-ARBA"/>
</dbReference>
<keyword evidence="3" id="KW-0723">Serine/threonine-protein kinase</keyword>
<keyword evidence="7 8" id="KW-0067">ATP-binding</keyword>
<dbReference type="FunFam" id="1.10.510.10:FF:000100">
    <property type="entry name" value="inhibitor of nuclear factor kappa-B kinase subunit epsilon"/>
    <property type="match status" value="1"/>
</dbReference>
<evidence type="ECO:0000313" key="12">
    <source>
        <dbReference type="Proteomes" id="UP001353858"/>
    </source>
</evidence>
<proteinExistence type="predicted"/>
<protein>
    <recommendedName>
        <fullName evidence="10">Protein kinase domain-containing protein</fullName>
    </recommendedName>
</protein>
<dbReference type="InterPro" id="IPR011009">
    <property type="entry name" value="Kinase-like_dom_sf"/>
</dbReference>
<dbReference type="InterPro" id="IPR000719">
    <property type="entry name" value="Prot_kinase_dom"/>
</dbReference>
<sequence>MSFLRGSANYVWCTTSVLGKGATGAVYQGVNKSNGEPVAVKTFNQLSHMRPQDVQMREFEVLKKVKHENIVKLLAIEEEQEGRGKVIVMELCTGGSLFNILDDPENTYGLEEKEFLLVLEHLTAGMKHLRDNNLVHRDLKPGNIMKFLNDDGSTVYKLTDFGAARELQEGQQFMSLYGTEEYLHPDMYERAVLRKPVGKTFGATVDLWSIGVTLYHVATGNLPFRPFGGRRNKETMFHITTKKASGVISGIQTKEGGSIEWGRELPNSCQLKTGLKKIVTPLLAGLLEADPSRIWSFDKFFNEVTNLLTRKVINIFYINSAVNIKVFIHPDDVYEQLQGHITEQTNIPANNQIILLKQDLFVDLVGENTRAEGYPSTVEEEPLILFNKDNNNIVPISEPDLPKFAEFPALVSVENDASQAKLACSIGHMCKRRIEKLSCSSNLFNVAAKYLIQFILFDLSKLHDRCQHRIDLTVSHTETANALRTAHTITSALQNTFPSNKFTITNYVDELKRISDAFTLETEPKVQQLFQKNVVEDAIKLEWDLSSRLIKCPYQSRAPARSRILIDRLRDSWQHLMRDRATRSLSYNDEQFHILERIKITETSRRIKELLECECLPAFTQLADALGDWYKIAQTVYLQMSILSKDVASYEQKLEKFQEDLSIERIQYDEEIKSFLEKIKNEIKIPKGYNLTQNRKLKTSFQEADKIIRDISTIVQENSEIAEQYRNLTLQKLKVLHESPLL</sequence>
<dbReference type="Pfam" id="PF18396">
    <property type="entry name" value="TBK1_ULD"/>
    <property type="match status" value="1"/>
</dbReference>
<dbReference type="GO" id="GO:0009967">
    <property type="term" value="P:positive regulation of signal transduction"/>
    <property type="evidence" value="ECO:0007669"/>
    <property type="project" value="UniProtKB-ARBA"/>
</dbReference>
<dbReference type="Gene3D" id="1.10.510.10">
    <property type="entry name" value="Transferase(Phosphotransferase) domain 1"/>
    <property type="match status" value="1"/>
</dbReference>
<evidence type="ECO:0000256" key="7">
    <source>
        <dbReference type="ARBA" id="ARBA00022840"/>
    </source>
</evidence>
<evidence type="ECO:0000256" key="2">
    <source>
        <dbReference type="ARBA" id="ARBA00022490"/>
    </source>
</evidence>
<dbReference type="EMBL" id="JARPUR010000001">
    <property type="protein sequence ID" value="KAK4886000.1"/>
    <property type="molecule type" value="Genomic_DNA"/>
</dbReference>
<dbReference type="InterPro" id="IPR051180">
    <property type="entry name" value="IKK"/>
</dbReference>
<evidence type="ECO:0000256" key="8">
    <source>
        <dbReference type="PROSITE-ProRule" id="PRU10141"/>
    </source>
</evidence>
<dbReference type="PROSITE" id="PS50011">
    <property type="entry name" value="PROTEIN_KINASE_DOM"/>
    <property type="match status" value="1"/>
</dbReference>
<evidence type="ECO:0000259" key="10">
    <source>
        <dbReference type="PROSITE" id="PS50011"/>
    </source>
</evidence>
<dbReference type="FunFam" id="3.30.200.20:FF:000106">
    <property type="entry name" value="serine/threonine-protein kinase TBK1 isoform X1"/>
    <property type="match status" value="1"/>
</dbReference>
<feature type="coiled-coil region" evidence="9">
    <location>
        <begin position="640"/>
        <end position="667"/>
    </location>
</feature>
<dbReference type="Gene3D" id="3.30.200.20">
    <property type="entry name" value="Phosphorylase Kinase, domain 1"/>
    <property type="match status" value="1"/>
</dbReference>
<dbReference type="Pfam" id="PF18394">
    <property type="entry name" value="TBK1_CCD1"/>
    <property type="match status" value="1"/>
</dbReference>
<feature type="binding site" evidence="8">
    <location>
        <position position="41"/>
    </location>
    <ligand>
        <name>ATP</name>
        <dbReference type="ChEBI" id="CHEBI:30616"/>
    </ligand>
</feature>
<keyword evidence="4" id="KW-0808">Transferase</keyword>
<evidence type="ECO:0000256" key="9">
    <source>
        <dbReference type="SAM" id="Coils"/>
    </source>
</evidence>
<dbReference type="CDD" id="cd12219">
    <property type="entry name" value="Ubl_TBK1_like"/>
    <property type="match status" value="1"/>
</dbReference>
<dbReference type="GO" id="GO:0005524">
    <property type="term" value="F:ATP binding"/>
    <property type="evidence" value="ECO:0007669"/>
    <property type="project" value="UniProtKB-UniRule"/>
</dbReference>
<dbReference type="Proteomes" id="UP001353858">
    <property type="component" value="Unassembled WGS sequence"/>
</dbReference>
<reference evidence="12" key="1">
    <citation type="submission" date="2023-01" db="EMBL/GenBank/DDBJ databases">
        <title>Key to firefly adult light organ development and bioluminescence: homeobox transcription factors regulate luciferase expression and transportation to peroxisome.</title>
        <authorList>
            <person name="Fu X."/>
        </authorList>
    </citation>
    <scope>NUCLEOTIDE SEQUENCE [LARGE SCALE GENOMIC DNA]</scope>
</reference>
<dbReference type="PROSITE" id="PS00107">
    <property type="entry name" value="PROTEIN_KINASE_ATP"/>
    <property type="match status" value="1"/>
</dbReference>
<evidence type="ECO:0000313" key="11">
    <source>
        <dbReference type="EMBL" id="KAK4886000.1"/>
    </source>
</evidence>
<dbReference type="Gene3D" id="1.20.1270.420">
    <property type="match status" value="1"/>
</dbReference>
<dbReference type="InterPro" id="IPR017441">
    <property type="entry name" value="Protein_kinase_ATP_BS"/>
</dbReference>
<dbReference type="InterPro" id="IPR041087">
    <property type="entry name" value="TBK1_ULD"/>
</dbReference>
<dbReference type="Pfam" id="PF00069">
    <property type="entry name" value="Pkinase"/>
    <property type="match status" value="1"/>
</dbReference>
<keyword evidence="5 8" id="KW-0547">Nucleotide-binding</keyword>
<comment type="subcellular location">
    <subcellularLocation>
        <location evidence="1">Cytoplasm</location>
    </subcellularLocation>
</comment>
<keyword evidence="12" id="KW-1185">Reference proteome</keyword>
<keyword evidence="6" id="KW-0418">Kinase</keyword>
<dbReference type="InterPro" id="IPR041309">
    <property type="entry name" value="TBK1_CC1"/>
</dbReference>
<dbReference type="GO" id="GO:0006950">
    <property type="term" value="P:response to stress"/>
    <property type="evidence" value="ECO:0007669"/>
    <property type="project" value="UniProtKB-ARBA"/>
</dbReference>
<dbReference type="GO" id="GO:0005737">
    <property type="term" value="C:cytoplasm"/>
    <property type="evidence" value="ECO:0007669"/>
    <property type="project" value="UniProtKB-SubCell"/>
</dbReference>
<dbReference type="PANTHER" id="PTHR22969">
    <property type="entry name" value="IKB KINASE"/>
    <property type="match status" value="1"/>
</dbReference>
<dbReference type="Gene3D" id="3.10.20.90">
    <property type="entry name" value="Phosphatidylinositol 3-kinase Catalytic Subunit, Chain A, domain 1"/>
    <property type="match status" value="1"/>
</dbReference>
<dbReference type="SMART" id="SM00220">
    <property type="entry name" value="S_TKc"/>
    <property type="match status" value="1"/>
</dbReference>
<evidence type="ECO:0000256" key="5">
    <source>
        <dbReference type="ARBA" id="ARBA00022741"/>
    </source>
</evidence>
<dbReference type="AlphaFoldDB" id="A0AAN7PD67"/>
<dbReference type="GO" id="GO:0004674">
    <property type="term" value="F:protein serine/threonine kinase activity"/>
    <property type="evidence" value="ECO:0007669"/>
    <property type="project" value="UniProtKB-KW"/>
</dbReference>
<gene>
    <name evidence="11" type="ORF">RN001_002271</name>
</gene>
<feature type="domain" description="Protein kinase" evidence="10">
    <location>
        <begin position="12"/>
        <end position="308"/>
    </location>
</feature>
<dbReference type="PANTHER" id="PTHR22969:SF15">
    <property type="entry name" value="FI05319P"/>
    <property type="match status" value="1"/>
</dbReference>
<accession>A0AAN7PD67</accession>
<name>A0AAN7PD67_9COLE</name>
<evidence type="ECO:0000256" key="3">
    <source>
        <dbReference type="ARBA" id="ARBA00022527"/>
    </source>
</evidence>
<keyword evidence="9" id="KW-0175">Coiled coil</keyword>
<evidence type="ECO:0000256" key="6">
    <source>
        <dbReference type="ARBA" id="ARBA00022777"/>
    </source>
</evidence>
<evidence type="ECO:0000256" key="1">
    <source>
        <dbReference type="ARBA" id="ARBA00004496"/>
    </source>
</evidence>
<evidence type="ECO:0000256" key="4">
    <source>
        <dbReference type="ARBA" id="ARBA00022679"/>
    </source>
</evidence>
<keyword evidence="2" id="KW-0963">Cytoplasm</keyword>
<comment type="caution">
    <text evidence="11">The sequence shown here is derived from an EMBL/GenBank/DDBJ whole genome shotgun (WGS) entry which is preliminary data.</text>
</comment>
<organism evidence="11 12">
    <name type="scientific">Aquatica leii</name>
    <dbReference type="NCBI Taxonomy" id="1421715"/>
    <lineage>
        <taxon>Eukaryota</taxon>
        <taxon>Metazoa</taxon>
        <taxon>Ecdysozoa</taxon>
        <taxon>Arthropoda</taxon>
        <taxon>Hexapoda</taxon>
        <taxon>Insecta</taxon>
        <taxon>Pterygota</taxon>
        <taxon>Neoptera</taxon>
        <taxon>Endopterygota</taxon>
        <taxon>Coleoptera</taxon>
        <taxon>Polyphaga</taxon>
        <taxon>Elateriformia</taxon>
        <taxon>Elateroidea</taxon>
        <taxon>Lampyridae</taxon>
        <taxon>Luciolinae</taxon>
        <taxon>Aquatica</taxon>
    </lineage>
</organism>
<dbReference type="SUPFAM" id="SSF56112">
    <property type="entry name" value="Protein kinase-like (PK-like)"/>
    <property type="match status" value="1"/>
</dbReference>